<dbReference type="Pfam" id="PF10881">
    <property type="entry name" value="DUF2726"/>
    <property type="match status" value="1"/>
</dbReference>
<dbReference type="EMBL" id="FJ876826">
    <property type="protein sequence ID" value="ADD63372.1"/>
    <property type="molecule type" value="Genomic_DNA"/>
</dbReference>
<evidence type="ECO:0000256" key="2">
    <source>
        <dbReference type="SAM" id="Phobius"/>
    </source>
</evidence>
<gene>
    <name evidence="5" type="ORF">PC15-K-011</name>
    <name evidence="4" type="ORF">pKF94-002</name>
</gene>
<geneLocation type="plasmid" evidence="5">
    <name>pc15-k</name>
</geneLocation>
<keyword evidence="2" id="KW-0472">Membrane</keyword>
<keyword evidence="4" id="KW-0614">Plasmid</keyword>
<keyword evidence="2" id="KW-1133">Transmembrane helix</keyword>
<protein>
    <recommendedName>
        <fullName evidence="3">DUF2726 domain-containing protein</fullName>
    </recommendedName>
</protein>
<proteinExistence type="predicted"/>
<organism evidence="4">
    <name type="scientific">Klebsiella pneumoniae</name>
    <dbReference type="NCBI Taxonomy" id="573"/>
    <lineage>
        <taxon>Bacteria</taxon>
        <taxon>Pseudomonadati</taxon>
        <taxon>Pseudomonadota</taxon>
        <taxon>Gammaproteobacteria</taxon>
        <taxon>Enterobacterales</taxon>
        <taxon>Enterobacteriaceae</taxon>
        <taxon>Klebsiella/Raoultella group</taxon>
        <taxon>Klebsiella</taxon>
        <taxon>Klebsiella pneumoniae complex</taxon>
    </lineage>
</organism>
<feature type="region of interest" description="Disordered" evidence="1">
    <location>
        <begin position="1"/>
        <end position="37"/>
    </location>
</feature>
<evidence type="ECO:0000256" key="1">
    <source>
        <dbReference type="SAM" id="MobiDB-lite"/>
    </source>
</evidence>
<reference evidence="5" key="2">
    <citation type="submission" date="2010-08" db="EMBL/GenBank/DDBJ databases">
        <authorList>
            <person name="Zhuo C."/>
            <person name="Li X.Q."/>
        </authorList>
    </citation>
    <scope>NUCLEOTIDE SEQUENCE</scope>
    <source>
        <strain evidence="5">997</strain>
        <plasmid evidence="5">pc15-k</plasmid>
    </source>
</reference>
<evidence type="ECO:0000313" key="6">
    <source>
        <dbReference type="EMBL" id="AGL13138.1"/>
    </source>
</evidence>
<name>D4HQC5_KLEPN</name>
<reference evidence="4" key="1">
    <citation type="journal article" date="2010" name="PLoS ONE">
        <title>Sequencing and genetic variation of multidrug resistance plasmids in Klebsiella pneumoniae.</title>
        <authorList>
            <person name="Zhao F."/>
            <person name="Bai J."/>
            <person name="Wu J."/>
            <person name="Liu J."/>
            <person name="Zhou M."/>
            <person name="Xia S."/>
            <person name="Wang S."/>
            <person name="Yao X."/>
            <person name="Yi H."/>
            <person name="Lin M."/>
            <person name="Gao S."/>
            <person name="Zhou T."/>
            <person name="Xu Z."/>
            <person name="Niu Y."/>
            <person name="Bao Q."/>
        </authorList>
    </citation>
    <scope>NUCLEOTIDE SEQUENCE</scope>
    <source>
        <strain evidence="4">KF3</strain>
        <plasmid evidence="4">pKF3-94</plasmid>
    </source>
</reference>
<keyword evidence="2" id="KW-0812">Transmembrane</keyword>
<sequence length="259" mass="30016">MYFAARCSTGCRQSSALSEEGQKDEEDDRKTHRERKEHQGIKYMAKILMMAGSTVVVLSLLGFLVLLLKGRAVTKTSPVLRSLKALGIRPSEAEQRLCRQRVWVGNDTLMTPREQHFFRALLRHTSRTRWLLCPQVRVADIATLSPHIRPRSRTWWQLFRMASQWHCDVVIVDIHTFAIIGAVELDDASHQKKHRIRRDILLEEVLRQAGIPLLRDRDSESLVRKVVEFLKYREAGAEEKSITVMKSTTKHSEHKEKEK</sequence>
<dbReference type="InterPro" id="IPR024402">
    <property type="entry name" value="DUF2726"/>
</dbReference>
<dbReference type="EMBL" id="KC757417">
    <property type="protein sequence ID" value="AGL13138.1"/>
    <property type="molecule type" value="Genomic_DNA"/>
</dbReference>
<feature type="domain" description="DUF2726" evidence="3">
    <location>
        <begin position="108"/>
        <end position="221"/>
    </location>
</feature>
<geneLocation type="plasmid" evidence="4">
    <name>pKF3-94</name>
</geneLocation>
<evidence type="ECO:0000313" key="4">
    <source>
        <dbReference type="EMBL" id="ADD63372.1"/>
    </source>
</evidence>
<feature type="transmembrane region" description="Helical" evidence="2">
    <location>
        <begin position="43"/>
        <end position="68"/>
    </location>
</feature>
<geneLocation type="plasmid" evidence="6">
    <name>pKPoxa-48N2</name>
</geneLocation>
<dbReference type="AlphaFoldDB" id="D4HQC5"/>
<evidence type="ECO:0000259" key="3">
    <source>
        <dbReference type="Pfam" id="PF10881"/>
    </source>
</evidence>
<feature type="compositionally biased region" description="Basic and acidic residues" evidence="1">
    <location>
        <begin position="28"/>
        <end position="37"/>
    </location>
</feature>
<dbReference type="EMBL" id="HQ202266">
    <property type="protein sequence ID" value="ADX60381.1"/>
    <property type="molecule type" value="Genomic_DNA"/>
</dbReference>
<reference evidence="6" key="3">
    <citation type="journal article" date="2013" name="Antimicrob. Agents Chemother.">
        <title>Characterization of a New blaOXA-48-Carrying Plasmid in Enterobacteriaceae.</title>
        <authorList>
            <person name="Berger S."/>
            <person name="Alauzet C."/>
            <person name="Aissa N."/>
            <person name="Henard S."/>
            <person name="Rabaud C."/>
            <person name="Bonnet R."/>
            <person name="Lozniewski A."/>
        </authorList>
    </citation>
    <scope>NUCLEOTIDE SEQUENCE</scope>
    <source>
        <plasmid evidence="6">pKPoxa-48N2</plasmid>
    </source>
</reference>
<evidence type="ECO:0000313" key="5">
    <source>
        <dbReference type="EMBL" id="ADX60381.1"/>
    </source>
</evidence>
<accession>D4HQC5</accession>